<accession>A0A7R8ZPJ5</accession>
<dbReference type="InterPro" id="IPR009991">
    <property type="entry name" value="DCTN3"/>
</dbReference>
<dbReference type="GO" id="GO:0061640">
    <property type="term" value="P:cytoskeleton-dependent cytokinesis"/>
    <property type="evidence" value="ECO:0007669"/>
    <property type="project" value="InterPro"/>
</dbReference>
<gene>
    <name evidence="1" type="ORF">CTOB1V02_LOCUS5447</name>
</gene>
<dbReference type="AlphaFoldDB" id="A0A7R8ZPJ5"/>
<name>A0A7R8ZPJ5_9CRUS</name>
<evidence type="ECO:0000313" key="1">
    <source>
        <dbReference type="EMBL" id="CAD7227543.1"/>
    </source>
</evidence>
<dbReference type="Pfam" id="PF07426">
    <property type="entry name" value="Dynactin_p22"/>
    <property type="match status" value="1"/>
</dbReference>
<proteinExistence type="predicted"/>
<dbReference type="PANTHER" id="PTHR28360:SF1">
    <property type="entry name" value="DYNACTIN SUBUNIT 3"/>
    <property type="match status" value="1"/>
</dbReference>
<dbReference type="GO" id="GO:0005869">
    <property type="term" value="C:dynactin complex"/>
    <property type="evidence" value="ECO:0007669"/>
    <property type="project" value="InterPro"/>
</dbReference>
<dbReference type="EMBL" id="OB661179">
    <property type="protein sequence ID" value="CAD7227543.1"/>
    <property type="molecule type" value="Genomic_DNA"/>
</dbReference>
<organism evidence="1">
    <name type="scientific">Cyprideis torosa</name>
    <dbReference type="NCBI Taxonomy" id="163714"/>
    <lineage>
        <taxon>Eukaryota</taxon>
        <taxon>Metazoa</taxon>
        <taxon>Ecdysozoa</taxon>
        <taxon>Arthropoda</taxon>
        <taxon>Crustacea</taxon>
        <taxon>Oligostraca</taxon>
        <taxon>Ostracoda</taxon>
        <taxon>Podocopa</taxon>
        <taxon>Podocopida</taxon>
        <taxon>Cytherocopina</taxon>
        <taxon>Cytheroidea</taxon>
        <taxon>Cytherideidae</taxon>
        <taxon>Cyprideis</taxon>
    </lineage>
</organism>
<protein>
    <submittedName>
        <fullName evidence="1">Uncharacterized protein</fullName>
    </submittedName>
</protein>
<dbReference type="PANTHER" id="PTHR28360">
    <property type="entry name" value="DYNACTIN SUBUNIT 3"/>
    <property type="match status" value="1"/>
</dbReference>
<reference evidence="1" key="1">
    <citation type="submission" date="2020-11" db="EMBL/GenBank/DDBJ databases">
        <authorList>
            <person name="Tran Van P."/>
        </authorList>
    </citation>
    <scope>NUCLEOTIDE SEQUENCE</scope>
</reference>
<sequence>MCQVNNALRFRVVDLSGVFNMSSSCENGTVVVTIPQAIDTIYRQLSRLEQRVYGSNGPPSNLEISISEKLGAVEDQLKNLVENRDSIEHVMKKSGDLHKLLGPLNEEKIPDAVKMSLVLSETDNLRETGTVLTKLQQEMQETKEKNAEREAVLKEAIRLAPDVSDAREEQRELAMEVTALRTELIVLTDKVNQMANTLSQLLIQWGQCFVDPENGPSRLQNWVIARLSGLESKEHQLTSRMVSSSAGTVNVGFDNLSQGPLPAANDQSPLMVNEASVSMLVDINCTFRLR</sequence>